<dbReference type="Pfam" id="PF14529">
    <property type="entry name" value="Exo_endo_phos_2"/>
    <property type="match status" value="1"/>
</dbReference>
<keyword evidence="3" id="KW-0695">RNA-directed DNA polymerase</keyword>
<keyword evidence="3" id="KW-0808">Transferase</keyword>
<accession>A0A699K2N9</accession>
<comment type="caution">
    <text evidence="3">The sequence shown here is derived from an EMBL/GenBank/DDBJ whole genome shotgun (WGS) entry which is preliminary data.</text>
</comment>
<name>A0A699K2N9_TANCI</name>
<dbReference type="PANTHER" id="PTHR33710">
    <property type="entry name" value="BNAC02G09200D PROTEIN"/>
    <property type="match status" value="1"/>
</dbReference>
<dbReference type="InterPro" id="IPR005135">
    <property type="entry name" value="Endo/exonuclease/phosphatase"/>
</dbReference>
<evidence type="ECO:0000256" key="1">
    <source>
        <dbReference type="SAM" id="MobiDB-lite"/>
    </source>
</evidence>
<gene>
    <name evidence="3" type="ORF">Tci_644922</name>
</gene>
<protein>
    <submittedName>
        <fullName evidence="3">RNA-directed DNA polymerase, eukaryota</fullName>
    </submittedName>
</protein>
<dbReference type="PANTHER" id="PTHR33710:SF64">
    <property type="entry name" value="ENDONUCLEASE_EXONUCLEASE_PHOSPHATASE DOMAIN-CONTAINING PROTEIN"/>
    <property type="match status" value="1"/>
</dbReference>
<evidence type="ECO:0000259" key="2">
    <source>
        <dbReference type="Pfam" id="PF14529"/>
    </source>
</evidence>
<dbReference type="AlphaFoldDB" id="A0A699K2N9"/>
<dbReference type="GO" id="GO:0003964">
    <property type="term" value="F:RNA-directed DNA polymerase activity"/>
    <property type="evidence" value="ECO:0007669"/>
    <property type="project" value="UniProtKB-KW"/>
</dbReference>
<keyword evidence="3" id="KW-0548">Nucleotidyltransferase</keyword>
<proteinExistence type="predicted"/>
<dbReference type="Gene3D" id="3.60.10.10">
    <property type="entry name" value="Endonuclease/exonuclease/phosphatase"/>
    <property type="match status" value="1"/>
</dbReference>
<evidence type="ECO:0000313" key="3">
    <source>
        <dbReference type="EMBL" id="GFA72950.1"/>
    </source>
</evidence>
<dbReference type="EMBL" id="BKCJ010476928">
    <property type="protein sequence ID" value="GFA72950.1"/>
    <property type="molecule type" value="Genomic_DNA"/>
</dbReference>
<dbReference type="InterPro" id="IPR036691">
    <property type="entry name" value="Endo/exonu/phosph_ase_sf"/>
</dbReference>
<feature type="region of interest" description="Disordered" evidence="1">
    <location>
        <begin position="1"/>
        <end position="25"/>
    </location>
</feature>
<dbReference type="SUPFAM" id="SSF56219">
    <property type="entry name" value="DNase I-like"/>
    <property type="match status" value="1"/>
</dbReference>
<organism evidence="3">
    <name type="scientific">Tanacetum cinerariifolium</name>
    <name type="common">Dalmatian daisy</name>
    <name type="synonym">Chrysanthemum cinerariifolium</name>
    <dbReference type="NCBI Taxonomy" id="118510"/>
    <lineage>
        <taxon>Eukaryota</taxon>
        <taxon>Viridiplantae</taxon>
        <taxon>Streptophyta</taxon>
        <taxon>Embryophyta</taxon>
        <taxon>Tracheophyta</taxon>
        <taxon>Spermatophyta</taxon>
        <taxon>Magnoliopsida</taxon>
        <taxon>eudicotyledons</taxon>
        <taxon>Gunneridae</taxon>
        <taxon>Pentapetalae</taxon>
        <taxon>asterids</taxon>
        <taxon>campanulids</taxon>
        <taxon>Asterales</taxon>
        <taxon>Asteraceae</taxon>
        <taxon>Asteroideae</taxon>
        <taxon>Anthemideae</taxon>
        <taxon>Anthemidinae</taxon>
        <taxon>Tanacetum</taxon>
    </lineage>
</organism>
<sequence length="635" mass="72244">MVREEENVQVEVEGNDLKENNSDDPFNLYPLLNKKKNTEKSNNTESFHYPPGFTPCDVKAAGLDKNTTGINEFSGVGGLNPKAKKDWVKEICVSHKVNFLTLQETKIESITLFDVKCCWVNFAFDHVYSPAVGNSGGIFCVWEKSSFKKINSTVSDYFVMIRGTRVCSGFNLLIISVYAPQEFFEKKMLWDYLGQVIKKWNCEVIVMGDFNEVWYKNERYGSVFHAHGADALNIFISNANLQEIPLGGSAFTWCHRSASKMSKLDRFLMSEGLLSANPNFSAITLDRYLSDHRPIMLRESFHDYGPIPFRSFHYWFEIDGFEEMISKAWCESPAIEVNPMLKLMYKMKFLKKEFVSEMEIIKSIQEVDNTEAAQKAKIKWAIEEDENTKYYHGIVNKKRNQLAIRGVLKDGIWIENPNLVKIDMESDVSYQEIKRVVWDCGVDKSSRPDGFTFGFIRRFRSLLEKDIVAAVKYFLLSVPFLKDVKGVKEKQVLMADKSGEVGKHGNAYSIHSPHSVNGENMNDVGRNGVDVVVPVESIRAINEMFTNTAYGFFLGKRVAYPIVATYVRNTWGKYGRVKSMLNSSTASSYARAMIELRADVELKDTIMVAMPKLLGMGSIRVPFVLNMSGNLLGVR</sequence>
<reference evidence="3" key="1">
    <citation type="journal article" date="2019" name="Sci. Rep.">
        <title>Draft genome of Tanacetum cinerariifolium, the natural source of mosquito coil.</title>
        <authorList>
            <person name="Yamashiro T."/>
            <person name="Shiraishi A."/>
            <person name="Satake H."/>
            <person name="Nakayama K."/>
        </authorList>
    </citation>
    <scope>NUCLEOTIDE SEQUENCE</scope>
</reference>
<feature type="domain" description="Endonuclease/exonuclease/phosphatase" evidence="2">
    <location>
        <begin position="173"/>
        <end position="296"/>
    </location>
</feature>
<feature type="non-terminal residue" evidence="3">
    <location>
        <position position="635"/>
    </location>
</feature>